<evidence type="ECO:0000313" key="3">
    <source>
        <dbReference type="Proteomes" id="UP001212841"/>
    </source>
</evidence>
<reference evidence="2" key="1">
    <citation type="submission" date="2020-05" db="EMBL/GenBank/DDBJ databases">
        <title>Phylogenomic resolution of chytrid fungi.</title>
        <authorList>
            <person name="Stajich J.E."/>
            <person name="Amses K."/>
            <person name="Simmons R."/>
            <person name="Seto K."/>
            <person name="Myers J."/>
            <person name="Bonds A."/>
            <person name="Quandt C.A."/>
            <person name="Barry K."/>
            <person name="Liu P."/>
            <person name="Grigoriev I."/>
            <person name="Longcore J.E."/>
            <person name="James T.Y."/>
        </authorList>
    </citation>
    <scope>NUCLEOTIDE SEQUENCE</scope>
    <source>
        <strain evidence="2">JEL0318</strain>
    </source>
</reference>
<name>A0AAD5X6L4_9FUNG</name>
<sequence>MSAQKINTLLPEKLQLLRNSCWLTAKVVTEGKNGSVSGLFPINKTKPTNGTPPRPSLELVCLTALLYEGEQPAALGVNWMTSVNLLEYSERSALKELENARNNLVGRLDRSIIESIKNNPSIDPNHLEAFLKRDPMGGLSDDKQRLLVEVVLYKREAAMTDEERAAVAMKKKEEELAKKEAEAAARKAALRSQVEALQEQIVESRRLTEKGEDVEVEKKKKEQKRRQRGKLTCSDGGQEGHSDERNSSCDHYDAYVDRIGREREEKEKAAKESRDKRANLSEDKPALTPPKTSLSDDKPSTSTSANKPRCHSVRTLHHYR</sequence>
<feature type="compositionally biased region" description="Basic and acidic residues" evidence="1">
    <location>
        <begin position="238"/>
        <end position="285"/>
    </location>
</feature>
<comment type="caution">
    <text evidence="2">The sequence shown here is derived from an EMBL/GenBank/DDBJ whole genome shotgun (WGS) entry which is preliminary data.</text>
</comment>
<proteinExistence type="predicted"/>
<feature type="compositionally biased region" description="Basic and acidic residues" evidence="1">
    <location>
        <begin position="209"/>
        <end position="220"/>
    </location>
</feature>
<organism evidence="2 3">
    <name type="scientific">Rhizophlyctis rosea</name>
    <dbReference type="NCBI Taxonomy" id="64517"/>
    <lineage>
        <taxon>Eukaryota</taxon>
        <taxon>Fungi</taxon>
        <taxon>Fungi incertae sedis</taxon>
        <taxon>Chytridiomycota</taxon>
        <taxon>Chytridiomycota incertae sedis</taxon>
        <taxon>Chytridiomycetes</taxon>
        <taxon>Rhizophlyctidales</taxon>
        <taxon>Rhizophlyctidaceae</taxon>
        <taxon>Rhizophlyctis</taxon>
    </lineage>
</organism>
<protein>
    <submittedName>
        <fullName evidence="2">Uncharacterized protein</fullName>
    </submittedName>
</protein>
<dbReference type="EMBL" id="JADGJD010000283">
    <property type="protein sequence ID" value="KAJ3052567.1"/>
    <property type="molecule type" value="Genomic_DNA"/>
</dbReference>
<dbReference type="AlphaFoldDB" id="A0AAD5X6L4"/>
<dbReference type="Proteomes" id="UP001212841">
    <property type="component" value="Unassembled WGS sequence"/>
</dbReference>
<keyword evidence="3" id="KW-1185">Reference proteome</keyword>
<evidence type="ECO:0000256" key="1">
    <source>
        <dbReference type="SAM" id="MobiDB-lite"/>
    </source>
</evidence>
<accession>A0AAD5X6L4</accession>
<gene>
    <name evidence="2" type="ORF">HK097_006036</name>
</gene>
<evidence type="ECO:0000313" key="2">
    <source>
        <dbReference type="EMBL" id="KAJ3052567.1"/>
    </source>
</evidence>
<feature type="compositionally biased region" description="Basic residues" evidence="1">
    <location>
        <begin position="308"/>
        <end position="320"/>
    </location>
</feature>
<feature type="region of interest" description="Disordered" evidence="1">
    <location>
        <begin position="209"/>
        <end position="320"/>
    </location>
</feature>